<protein>
    <recommendedName>
        <fullName evidence="1">HTH marR-type domain-containing protein</fullName>
    </recommendedName>
</protein>
<dbReference type="Pfam" id="PF12802">
    <property type="entry name" value="MarR_2"/>
    <property type="match status" value="1"/>
</dbReference>
<evidence type="ECO:0000313" key="2">
    <source>
        <dbReference type="EMBL" id="CAA9565884.1"/>
    </source>
</evidence>
<dbReference type="Gene3D" id="1.10.10.10">
    <property type="entry name" value="Winged helix-like DNA-binding domain superfamily/Winged helix DNA-binding domain"/>
    <property type="match status" value="1"/>
</dbReference>
<organism evidence="2">
    <name type="scientific">uncultured Truepera sp</name>
    <dbReference type="NCBI Taxonomy" id="543023"/>
    <lineage>
        <taxon>Bacteria</taxon>
        <taxon>Thermotogati</taxon>
        <taxon>Deinococcota</taxon>
        <taxon>Deinococci</taxon>
        <taxon>Trueperales</taxon>
        <taxon>Trueperaceae</taxon>
        <taxon>Truepera</taxon>
        <taxon>environmental samples</taxon>
    </lineage>
</organism>
<dbReference type="PANTHER" id="PTHR33164">
    <property type="entry name" value="TRANSCRIPTIONAL REGULATOR, MARR FAMILY"/>
    <property type="match status" value="1"/>
</dbReference>
<dbReference type="PRINTS" id="PR00598">
    <property type="entry name" value="HTHMARR"/>
</dbReference>
<evidence type="ECO:0000259" key="1">
    <source>
        <dbReference type="PROSITE" id="PS50995"/>
    </source>
</evidence>
<dbReference type="InterPro" id="IPR036390">
    <property type="entry name" value="WH_DNA-bd_sf"/>
</dbReference>
<dbReference type="EMBL" id="CADCWP010000075">
    <property type="protein sequence ID" value="CAA9565884.1"/>
    <property type="molecule type" value="Genomic_DNA"/>
</dbReference>
<dbReference type="InterPro" id="IPR039422">
    <property type="entry name" value="MarR/SlyA-like"/>
</dbReference>
<gene>
    <name evidence="2" type="ORF">AVDCRST_MAG86-1054</name>
</gene>
<dbReference type="SUPFAM" id="SSF46785">
    <property type="entry name" value="Winged helix' DNA-binding domain"/>
    <property type="match status" value="1"/>
</dbReference>
<dbReference type="InterPro" id="IPR036388">
    <property type="entry name" value="WH-like_DNA-bd_sf"/>
</dbReference>
<dbReference type="SMART" id="SM00347">
    <property type="entry name" value="HTH_MARR"/>
    <property type="match status" value="1"/>
</dbReference>
<name>A0A6J4V269_9DEIN</name>
<dbReference type="GO" id="GO:0006950">
    <property type="term" value="P:response to stress"/>
    <property type="evidence" value="ECO:0007669"/>
    <property type="project" value="TreeGrafter"/>
</dbReference>
<dbReference type="InterPro" id="IPR000835">
    <property type="entry name" value="HTH_MarR-typ"/>
</dbReference>
<proteinExistence type="predicted"/>
<dbReference type="AlphaFoldDB" id="A0A6J4V269"/>
<dbReference type="GO" id="GO:0003700">
    <property type="term" value="F:DNA-binding transcription factor activity"/>
    <property type="evidence" value="ECO:0007669"/>
    <property type="project" value="InterPro"/>
</dbReference>
<reference evidence="2" key="1">
    <citation type="submission" date="2020-02" db="EMBL/GenBank/DDBJ databases">
        <authorList>
            <person name="Meier V. D."/>
        </authorList>
    </citation>
    <scope>NUCLEOTIDE SEQUENCE</scope>
    <source>
        <strain evidence="2">AVDCRST_MAG86</strain>
    </source>
</reference>
<sequence>MLQQTYERKRVLLSTTQPHPTPKFTSLEHEVYLGLQRLALTLSYDVAELFRAHGLSAPQFNILRILRGAEADGDRSGLACSEIGDRLLAHAPDLTRLLDRMAVQGLIVRERGSGDRRVVKTRITDKGLSLLADLDAPLANLHLRQLGHLGSERLEALKALLGAAQP</sequence>
<dbReference type="PROSITE" id="PS50995">
    <property type="entry name" value="HTH_MARR_2"/>
    <property type="match status" value="1"/>
</dbReference>
<accession>A0A6J4V269</accession>
<feature type="domain" description="HTH marR-type" evidence="1">
    <location>
        <begin position="28"/>
        <end position="166"/>
    </location>
</feature>
<dbReference type="PANTHER" id="PTHR33164:SF101">
    <property type="entry name" value="TRANSCRIPTIONAL REPRESSOR MPRA"/>
    <property type="match status" value="1"/>
</dbReference>